<dbReference type="GO" id="GO:0006412">
    <property type="term" value="P:translation"/>
    <property type="evidence" value="ECO:0007669"/>
    <property type="project" value="InterPro"/>
</dbReference>
<evidence type="ECO:0000256" key="1">
    <source>
        <dbReference type="ARBA" id="ARBA00011133"/>
    </source>
</evidence>
<accession>A0A3B3DW64</accession>
<dbReference type="GO" id="GO:0003735">
    <property type="term" value="F:structural constituent of ribosome"/>
    <property type="evidence" value="ECO:0007669"/>
    <property type="project" value="InterPro"/>
</dbReference>
<dbReference type="GO" id="GO:0003723">
    <property type="term" value="F:RNA binding"/>
    <property type="evidence" value="ECO:0007669"/>
    <property type="project" value="TreeGrafter"/>
</dbReference>
<evidence type="ECO:0000313" key="6">
    <source>
        <dbReference type="Proteomes" id="UP000261560"/>
    </source>
</evidence>
<comment type="subunit">
    <text evidence="1">Component of the large ribosomal subunit.</text>
</comment>
<organism evidence="5 6">
    <name type="scientific">Oryzias melastigma</name>
    <name type="common">Marine medaka</name>
    <dbReference type="NCBI Taxonomy" id="30732"/>
    <lineage>
        <taxon>Eukaryota</taxon>
        <taxon>Metazoa</taxon>
        <taxon>Chordata</taxon>
        <taxon>Craniata</taxon>
        <taxon>Vertebrata</taxon>
        <taxon>Euteleostomi</taxon>
        <taxon>Actinopterygii</taxon>
        <taxon>Neopterygii</taxon>
        <taxon>Teleostei</taxon>
        <taxon>Neoteleostei</taxon>
        <taxon>Acanthomorphata</taxon>
        <taxon>Ovalentaria</taxon>
        <taxon>Atherinomorphae</taxon>
        <taxon>Beloniformes</taxon>
        <taxon>Adrianichthyidae</taxon>
        <taxon>Oryziinae</taxon>
        <taxon>Oryzias</taxon>
    </lineage>
</organism>
<evidence type="ECO:0000313" key="5">
    <source>
        <dbReference type="Ensembl" id="ENSOMEP00000033679.1"/>
    </source>
</evidence>
<keyword evidence="6" id="KW-1185">Reference proteome</keyword>
<dbReference type="GO" id="GO:0022625">
    <property type="term" value="C:cytosolic large ribosomal subunit"/>
    <property type="evidence" value="ECO:0007669"/>
    <property type="project" value="TreeGrafter"/>
</dbReference>
<dbReference type="AlphaFoldDB" id="A0A3B3DW64"/>
<protein>
    <recommendedName>
        <fullName evidence="4">Large ribosomal subunit protein uL15/eL18 domain-containing protein</fullName>
    </recommendedName>
</protein>
<dbReference type="PaxDb" id="30732-ENSOMEP00000033679"/>
<dbReference type="InterPro" id="IPR000039">
    <property type="entry name" value="Ribosomal_eL18"/>
</dbReference>
<name>A0A3B3DW64_ORYME</name>
<proteinExistence type="predicted"/>
<keyword evidence="3" id="KW-0687">Ribonucleoprotein</keyword>
<feature type="domain" description="Large ribosomal subunit protein uL15/eL18" evidence="4">
    <location>
        <begin position="13"/>
        <end position="70"/>
    </location>
</feature>
<reference evidence="5" key="1">
    <citation type="submission" date="2025-08" db="UniProtKB">
        <authorList>
            <consortium name="Ensembl"/>
        </authorList>
    </citation>
    <scope>IDENTIFICATION</scope>
</reference>
<dbReference type="Ensembl" id="ENSOMET00000027022.1">
    <property type="protein sequence ID" value="ENSOMEP00000033679.1"/>
    <property type="gene ID" value="ENSOMEG00000019815.1"/>
</dbReference>
<dbReference type="STRING" id="30732.ENSOMEP00000033679"/>
<dbReference type="InterPro" id="IPR021131">
    <property type="entry name" value="Ribosomal_uL15/eL18"/>
</dbReference>
<evidence type="ECO:0000256" key="3">
    <source>
        <dbReference type="ARBA" id="ARBA00023274"/>
    </source>
</evidence>
<dbReference type="Pfam" id="PF17135">
    <property type="entry name" value="Ribosomal_L18"/>
    <property type="match status" value="1"/>
</dbReference>
<reference evidence="5" key="2">
    <citation type="submission" date="2025-09" db="UniProtKB">
        <authorList>
            <consortium name="Ensembl"/>
        </authorList>
    </citation>
    <scope>IDENTIFICATION</scope>
</reference>
<dbReference type="Proteomes" id="UP000261560">
    <property type="component" value="Unplaced"/>
</dbReference>
<dbReference type="PANTHER" id="PTHR10934:SF2">
    <property type="entry name" value="LARGE RIBOSOMAL SUBUNIT PROTEIN EL18"/>
    <property type="match status" value="1"/>
</dbReference>
<evidence type="ECO:0000259" key="4">
    <source>
        <dbReference type="Pfam" id="PF17135"/>
    </source>
</evidence>
<sequence length="103" mass="11896">MAVDIRHNKDRWMFLSLRTNAPFNKVILKRLFMRTANRPPFSVSRLIRKMFMIIKWMIQEIPKLKICTLRLPAGPGPPAVTQLNSSALFQSSLRSSVLQMKLG</sequence>
<dbReference type="PANTHER" id="PTHR10934">
    <property type="entry name" value="60S RIBOSOMAL PROTEIN L18"/>
    <property type="match status" value="1"/>
</dbReference>
<keyword evidence="2" id="KW-0689">Ribosomal protein</keyword>
<dbReference type="Gene3D" id="3.100.10.10">
    <property type="match status" value="1"/>
</dbReference>
<evidence type="ECO:0000256" key="2">
    <source>
        <dbReference type="ARBA" id="ARBA00022980"/>
    </source>
</evidence>